<feature type="transmembrane region" description="Helical" evidence="16">
    <location>
        <begin position="68"/>
        <end position="89"/>
    </location>
</feature>
<evidence type="ECO:0000256" key="15">
    <source>
        <dbReference type="RuleBase" id="RU003750"/>
    </source>
</evidence>
<keyword evidence="10" id="KW-0443">Lipid metabolism</keyword>
<dbReference type="OrthoDB" id="9796672at2"/>
<keyword evidence="6" id="KW-0444">Lipid biosynthesis</keyword>
<evidence type="ECO:0000256" key="4">
    <source>
        <dbReference type="ARBA" id="ARBA00013170"/>
    </source>
</evidence>
<evidence type="ECO:0000256" key="16">
    <source>
        <dbReference type="SAM" id="Phobius"/>
    </source>
</evidence>
<feature type="transmembrane region" description="Helical" evidence="16">
    <location>
        <begin position="12"/>
        <end position="37"/>
    </location>
</feature>
<dbReference type="GO" id="GO:0046474">
    <property type="term" value="P:glycerophospholipid biosynthetic process"/>
    <property type="evidence" value="ECO:0007669"/>
    <property type="project" value="TreeGrafter"/>
</dbReference>
<dbReference type="Proteomes" id="UP000198736">
    <property type="component" value="Unassembled WGS sequence"/>
</dbReference>
<dbReference type="InterPro" id="IPR004570">
    <property type="entry name" value="Phosphatidylglycerol_P_synth"/>
</dbReference>
<evidence type="ECO:0000256" key="1">
    <source>
        <dbReference type="ARBA" id="ARBA00004141"/>
    </source>
</evidence>
<evidence type="ECO:0000256" key="11">
    <source>
        <dbReference type="ARBA" id="ARBA00023136"/>
    </source>
</evidence>
<dbReference type="RefSeq" id="WP_090896195.1">
    <property type="nucleotide sequence ID" value="NZ_CZPZ01000011.1"/>
</dbReference>
<evidence type="ECO:0000256" key="2">
    <source>
        <dbReference type="ARBA" id="ARBA00005042"/>
    </source>
</evidence>
<comment type="catalytic activity">
    <reaction evidence="14">
        <text>a CDP-1,2-diacyl-sn-glycerol + sn-glycerol 3-phosphate = a 1,2-diacyl-sn-glycero-3-phospho-(1'-sn-glycero-3'-phosphate) + CMP + H(+)</text>
        <dbReference type="Rhea" id="RHEA:12593"/>
        <dbReference type="ChEBI" id="CHEBI:15378"/>
        <dbReference type="ChEBI" id="CHEBI:57597"/>
        <dbReference type="ChEBI" id="CHEBI:58332"/>
        <dbReference type="ChEBI" id="CHEBI:60110"/>
        <dbReference type="ChEBI" id="CHEBI:60377"/>
        <dbReference type="EC" id="2.7.8.5"/>
    </reaction>
</comment>
<comment type="pathway">
    <text evidence="2">Phospholipid metabolism; phosphatidylglycerol biosynthesis; phosphatidylglycerol from CDP-diacylglycerol: step 1/2.</text>
</comment>
<evidence type="ECO:0000256" key="14">
    <source>
        <dbReference type="ARBA" id="ARBA00048586"/>
    </source>
</evidence>
<dbReference type="GO" id="GO:0016020">
    <property type="term" value="C:membrane"/>
    <property type="evidence" value="ECO:0007669"/>
    <property type="project" value="UniProtKB-SubCell"/>
</dbReference>
<dbReference type="InterPro" id="IPR000462">
    <property type="entry name" value="CDP-OH_P_trans"/>
</dbReference>
<dbReference type="InterPro" id="IPR048254">
    <property type="entry name" value="CDP_ALCOHOL_P_TRANSF_CS"/>
</dbReference>
<dbReference type="GO" id="GO:0008444">
    <property type="term" value="F:CDP-diacylglycerol-glycerol-3-phosphate 3-phosphatidyltransferase activity"/>
    <property type="evidence" value="ECO:0007669"/>
    <property type="project" value="UniProtKB-EC"/>
</dbReference>
<dbReference type="PROSITE" id="PS00379">
    <property type="entry name" value="CDP_ALCOHOL_P_TRANSF"/>
    <property type="match status" value="1"/>
</dbReference>
<protein>
    <recommendedName>
        <fullName evidence="5">CDP-diacylglycerol--glycerol-3-phosphate 3-phosphatidyltransferase</fullName>
        <ecNumber evidence="4">2.7.8.5</ecNumber>
    </recommendedName>
</protein>
<feature type="transmembrane region" description="Helical" evidence="16">
    <location>
        <begin position="96"/>
        <end position="112"/>
    </location>
</feature>
<reference evidence="18" key="1">
    <citation type="submission" date="2015-10" db="EMBL/GenBank/DDBJ databases">
        <authorList>
            <person name="Luecker S."/>
            <person name="Luecker S."/>
        </authorList>
    </citation>
    <scope>NUCLEOTIDE SEQUENCE [LARGE SCALE GENOMIC DNA]</scope>
</reference>
<name>A0A0S4LAG2_9BACT</name>
<sequence>MNIPNSLTILRILLVPVYIGFMTYGSYGFALLTLLVAGLTDAIDGYLARKLNQRTRLGTLLDPLADKLLLTSSFISLAMLHLVPSWLVILVVSRDIILLLGTVVAHVTSTPINVTPTFLGKGATLFQLSYVLLIVLLTWRGFDRSILTPLVALMVGFTLASGLHYLYRGYRDTNVAPPLA</sequence>
<keyword evidence="9 16" id="KW-1133">Transmembrane helix</keyword>
<keyword evidence="18" id="KW-1185">Reference proteome</keyword>
<comment type="subcellular location">
    <subcellularLocation>
        <location evidence="1">Membrane</location>
        <topology evidence="1">Multi-pass membrane protein</topology>
    </subcellularLocation>
</comment>
<dbReference type="STRING" id="1742973.COMA2_190032"/>
<evidence type="ECO:0000256" key="12">
    <source>
        <dbReference type="ARBA" id="ARBA00023209"/>
    </source>
</evidence>
<dbReference type="Gene3D" id="1.20.120.1760">
    <property type="match status" value="1"/>
</dbReference>
<evidence type="ECO:0000256" key="5">
    <source>
        <dbReference type="ARBA" id="ARBA00014944"/>
    </source>
</evidence>
<organism evidence="17 18">
    <name type="scientific">Candidatus Nitrospira nitrificans</name>
    <dbReference type="NCBI Taxonomy" id="1742973"/>
    <lineage>
        <taxon>Bacteria</taxon>
        <taxon>Pseudomonadati</taxon>
        <taxon>Nitrospirota</taxon>
        <taxon>Nitrospiria</taxon>
        <taxon>Nitrospirales</taxon>
        <taxon>Nitrospiraceae</taxon>
        <taxon>Nitrospira</taxon>
    </lineage>
</organism>
<evidence type="ECO:0000313" key="18">
    <source>
        <dbReference type="Proteomes" id="UP000198736"/>
    </source>
</evidence>
<evidence type="ECO:0000256" key="6">
    <source>
        <dbReference type="ARBA" id="ARBA00022516"/>
    </source>
</evidence>
<feature type="transmembrane region" description="Helical" evidence="16">
    <location>
        <begin position="146"/>
        <end position="167"/>
    </location>
</feature>
<proteinExistence type="inferred from homology"/>
<dbReference type="AlphaFoldDB" id="A0A0S4LAG2"/>
<dbReference type="PANTHER" id="PTHR14269:SF11">
    <property type="entry name" value="CDP-DIACYLGLYCEROL--GLYCEROL-3-PHOSPHATE 3-PHOSPHATIDYLTRANSFERASE"/>
    <property type="match status" value="1"/>
</dbReference>
<comment type="similarity">
    <text evidence="3 15">Belongs to the CDP-alcohol phosphatidyltransferase class-I family.</text>
</comment>
<keyword evidence="7 15" id="KW-0808">Transferase</keyword>
<evidence type="ECO:0000256" key="8">
    <source>
        <dbReference type="ARBA" id="ARBA00022692"/>
    </source>
</evidence>
<evidence type="ECO:0000256" key="13">
    <source>
        <dbReference type="ARBA" id="ARBA00023264"/>
    </source>
</evidence>
<dbReference type="EMBL" id="CZPZ01000011">
    <property type="protein sequence ID" value="CUS34812.1"/>
    <property type="molecule type" value="Genomic_DNA"/>
</dbReference>
<gene>
    <name evidence="17" type="primary">pgsA</name>
    <name evidence="17" type="ORF">COMA2_190032</name>
</gene>
<dbReference type="InterPro" id="IPR050324">
    <property type="entry name" value="CDP-alcohol_PTase-I"/>
</dbReference>
<evidence type="ECO:0000256" key="3">
    <source>
        <dbReference type="ARBA" id="ARBA00010441"/>
    </source>
</evidence>
<keyword evidence="11 16" id="KW-0472">Membrane</keyword>
<keyword evidence="13" id="KW-1208">Phospholipid metabolism</keyword>
<dbReference type="Pfam" id="PF01066">
    <property type="entry name" value="CDP-OH_P_transf"/>
    <property type="match status" value="1"/>
</dbReference>
<evidence type="ECO:0000256" key="10">
    <source>
        <dbReference type="ARBA" id="ARBA00023098"/>
    </source>
</evidence>
<dbReference type="EC" id="2.7.8.5" evidence="4"/>
<dbReference type="PANTHER" id="PTHR14269">
    <property type="entry name" value="CDP-DIACYLGLYCEROL--GLYCEROL-3-PHOSPHATE 3-PHOSPHATIDYLTRANSFERASE-RELATED"/>
    <property type="match status" value="1"/>
</dbReference>
<dbReference type="PIRSF" id="PIRSF000847">
    <property type="entry name" value="Phos_ph_gly_syn"/>
    <property type="match status" value="1"/>
</dbReference>
<accession>A0A0S4LAG2</accession>
<dbReference type="InterPro" id="IPR043130">
    <property type="entry name" value="CDP-OH_PTrfase_TM_dom"/>
</dbReference>
<evidence type="ECO:0000313" key="17">
    <source>
        <dbReference type="EMBL" id="CUS34812.1"/>
    </source>
</evidence>
<evidence type="ECO:0000256" key="7">
    <source>
        <dbReference type="ARBA" id="ARBA00022679"/>
    </source>
</evidence>
<keyword evidence="12" id="KW-0594">Phospholipid biosynthesis</keyword>
<evidence type="ECO:0000256" key="9">
    <source>
        <dbReference type="ARBA" id="ARBA00022989"/>
    </source>
</evidence>
<keyword evidence="8 16" id="KW-0812">Transmembrane</keyword>